<evidence type="ECO:0000259" key="1">
    <source>
        <dbReference type="Pfam" id="PF09359"/>
    </source>
</evidence>
<evidence type="ECO:0000313" key="2">
    <source>
        <dbReference type="EMBL" id="MDC4238893.1"/>
    </source>
</evidence>
<protein>
    <submittedName>
        <fullName evidence="2">Polyphosphate polymerase domain-containing protein</fullName>
    </submittedName>
</protein>
<gene>
    <name evidence="2" type="ORF">NE398_01755</name>
</gene>
<dbReference type="InterPro" id="IPR042267">
    <property type="entry name" value="VTC_sf"/>
</dbReference>
<dbReference type="AlphaFoldDB" id="A0A9X3XGQ5"/>
<dbReference type="SUPFAM" id="SSF55154">
    <property type="entry name" value="CYTH-like phosphatases"/>
    <property type="match status" value="1"/>
</dbReference>
<proteinExistence type="predicted"/>
<reference evidence="2" key="1">
    <citation type="submission" date="2022-05" db="EMBL/GenBank/DDBJ databases">
        <title>Draft genome sequence of Clostridium tertium strain CP3 isolated from Peru.</title>
        <authorList>
            <person name="Hurtado R."/>
            <person name="Lima L."/>
            <person name="Sousa T."/>
            <person name="Jaiswal A.K."/>
            <person name="Tiwari S."/>
            <person name="Maturrano L."/>
            <person name="Brenig B."/>
            <person name="Azevedo V."/>
        </authorList>
    </citation>
    <scope>NUCLEOTIDE SEQUENCE</scope>
    <source>
        <strain evidence="2">CP3</strain>
    </source>
</reference>
<dbReference type="Gene3D" id="3.20.100.30">
    <property type="entry name" value="VTC, catalytic tunnel domain"/>
    <property type="match status" value="1"/>
</dbReference>
<dbReference type="RefSeq" id="WP_008679901.1">
    <property type="nucleotide sequence ID" value="NZ_CABKOG010000003.1"/>
</dbReference>
<evidence type="ECO:0000313" key="3">
    <source>
        <dbReference type="Proteomes" id="UP001141183"/>
    </source>
</evidence>
<dbReference type="Pfam" id="PF09359">
    <property type="entry name" value="VTC"/>
    <property type="match status" value="1"/>
</dbReference>
<feature type="domain" description="VTC" evidence="1">
    <location>
        <begin position="7"/>
        <end position="231"/>
    </location>
</feature>
<comment type="caution">
    <text evidence="2">The sequence shown here is derived from an EMBL/GenBank/DDBJ whole genome shotgun (WGS) entry which is preliminary data.</text>
</comment>
<accession>A0A9X3XGQ5</accession>
<sequence>MAIKSFQRYEKKFILDENQYNALIPILSKYMNPDKFCKFGQNYSIYNIYYDTDDNQIIRHSINKPYYKEKLRLRSYSIPTSKDDKVFLELKKKINGIVNKRRATLTLNEAYKFLELGKRPETSDYLNNQVLNEIEYHISNHDIHPTVYISYSRKAFFAKNDNDFRITFDSNIITRRDNLFLEDGSFGDRLLDKKHYLMEVKILGAIPVWFTKILSDLEIYNTHFSKYGNEYMRYCLNKNYDTGRKDVC</sequence>
<dbReference type="CDD" id="cd07750">
    <property type="entry name" value="PolyPPase_VTC_like"/>
    <property type="match status" value="1"/>
</dbReference>
<name>A0A9X3XGQ5_9CLOT</name>
<keyword evidence="3" id="KW-1185">Reference proteome</keyword>
<dbReference type="InterPro" id="IPR033469">
    <property type="entry name" value="CYTH-like_dom_sf"/>
</dbReference>
<organism evidence="2 3">
    <name type="scientific">Clostridium tertium</name>
    <dbReference type="NCBI Taxonomy" id="1559"/>
    <lineage>
        <taxon>Bacteria</taxon>
        <taxon>Bacillati</taxon>
        <taxon>Bacillota</taxon>
        <taxon>Clostridia</taxon>
        <taxon>Eubacteriales</taxon>
        <taxon>Clostridiaceae</taxon>
        <taxon>Clostridium</taxon>
    </lineage>
</organism>
<dbReference type="InterPro" id="IPR018966">
    <property type="entry name" value="VTC_domain"/>
</dbReference>
<dbReference type="Proteomes" id="UP001141183">
    <property type="component" value="Unassembled WGS sequence"/>
</dbReference>
<dbReference type="GO" id="GO:0006799">
    <property type="term" value="P:polyphosphate biosynthetic process"/>
    <property type="evidence" value="ECO:0007669"/>
    <property type="project" value="UniProtKB-ARBA"/>
</dbReference>
<dbReference type="EMBL" id="JAMRYU010000001">
    <property type="protein sequence ID" value="MDC4238893.1"/>
    <property type="molecule type" value="Genomic_DNA"/>
</dbReference>